<comment type="caution">
    <text evidence="1">The sequence shown here is derived from an EMBL/GenBank/DDBJ whole genome shotgun (WGS) entry which is preliminary data.</text>
</comment>
<reference evidence="1 2" key="1">
    <citation type="submission" date="2017-07" db="EMBL/GenBank/DDBJ databases">
        <title>A draft genome sequence of Komagataeibacter sp. T5K1.</title>
        <authorList>
            <person name="Skraban J."/>
            <person name="Cleenwerck I."/>
            <person name="Vandamme P."/>
            <person name="Trcek J."/>
        </authorList>
    </citation>
    <scope>NUCLEOTIDE SEQUENCE [LARGE SCALE GENOMIC DNA]</scope>
    <source>
        <strain evidence="1 2">T5K1</strain>
    </source>
</reference>
<protein>
    <submittedName>
        <fullName evidence="1">Uncharacterized protein</fullName>
    </submittedName>
</protein>
<accession>A0A318QDP7</accession>
<organism evidence="1 2">
    <name type="scientific">Novacetimonas pomaceti</name>
    <dbReference type="NCBI Taxonomy" id="2021998"/>
    <lineage>
        <taxon>Bacteria</taxon>
        <taxon>Pseudomonadati</taxon>
        <taxon>Pseudomonadota</taxon>
        <taxon>Alphaproteobacteria</taxon>
        <taxon>Acetobacterales</taxon>
        <taxon>Acetobacteraceae</taxon>
        <taxon>Novacetimonas</taxon>
    </lineage>
</organism>
<gene>
    <name evidence="1" type="ORF">CFR71_02105</name>
</gene>
<sequence length="143" mass="15387">MLAAANFWTRNLTMTMRGSFMILYGAAIMTGLAVPDRAVQAQPADWKPKSCGAAPVAPKVDATDVRHFNASVDRVNAYEKAARAYVACASGASSREQSAISADATARMHRVHDGAARIQKQVSDEFSHLSAEMKKGHDHLATQ</sequence>
<evidence type="ECO:0000313" key="2">
    <source>
        <dbReference type="Proteomes" id="UP000247609"/>
    </source>
</evidence>
<dbReference type="Proteomes" id="UP000247609">
    <property type="component" value="Unassembled WGS sequence"/>
</dbReference>
<evidence type="ECO:0000313" key="1">
    <source>
        <dbReference type="EMBL" id="PYD77135.1"/>
    </source>
</evidence>
<name>A0A318QDP7_9PROT</name>
<proteinExistence type="predicted"/>
<dbReference type="AlphaFoldDB" id="A0A318QDP7"/>
<dbReference type="EMBL" id="NOXG01000001">
    <property type="protein sequence ID" value="PYD77135.1"/>
    <property type="molecule type" value="Genomic_DNA"/>
</dbReference>